<gene>
    <name evidence="1" type="ORF">Pint_15963</name>
</gene>
<organism evidence="1 2">
    <name type="scientific">Pistacia integerrima</name>
    <dbReference type="NCBI Taxonomy" id="434235"/>
    <lineage>
        <taxon>Eukaryota</taxon>
        <taxon>Viridiplantae</taxon>
        <taxon>Streptophyta</taxon>
        <taxon>Embryophyta</taxon>
        <taxon>Tracheophyta</taxon>
        <taxon>Spermatophyta</taxon>
        <taxon>Magnoliopsida</taxon>
        <taxon>eudicotyledons</taxon>
        <taxon>Gunneridae</taxon>
        <taxon>Pentapetalae</taxon>
        <taxon>rosids</taxon>
        <taxon>malvids</taxon>
        <taxon>Sapindales</taxon>
        <taxon>Anacardiaceae</taxon>
        <taxon>Pistacia</taxon>
    </lineage>
</organism>
<name>A0ACC0ZAW4_9ROSI</name>
<accession>A0ACC0ZAW4</accession>
<evidence type="ECO:0000313" key="2">
    <source>
        <dbReference type="Proteomes" id="UP001163603"/>
    </source>
</evidence>
<dbReference type="EMBL" id="CM047737">
    <property type="protein sequence ID" value="KAJ0048328.1"/>
    <property type="molecule type" value="Genomic_DNA"/>
</dbReference>
<sequence>MRALVMGVSKESWTTLRGLFLVALLQKVAHDLTQRAEKEITELKGHLATSQADFSREHQKLLQEVKTTPCLRRRALRVSVGESIP</sequence>
<dbReference type="Proteomes" id="UP001163603">
    <property type="component" value="Chromosome 2"/>
</dbReference>
<keyword evidence="2" id="KW-1185">Reference proteome</keyword>
<protein>
    <submittedName>
        <fullName evidence="1">Uncharacterized protein</fullName>
    </submittedName>
</protein>
<reference evidence="2" key="1">
    <citation type="journal article" date="2023" name="G3 (Bethesda)">
        <title>Genome assembly and association tests identify interacting loci associated with vigor, precocity, and sex in interspecific pistachio rootstocks.</title>
        <authorList>
            <person name="Palmer W."/>
            <person name="Jacygrad E."/>
            <person name="Sagayaradj S."/>
            <person name="Cavanaugh K."/>
            <person name="Han R."/>
            <person name="Bertier L."/>
            <person name="Beede B."/>
            <person name="Kafkas S."/>
            <person name="Golino D."/>
            <person name="Preece J."/>
            <person name="Michelmore R."/>
        </authorList>
    </citation>
    <scope>NUCLEOTIDE SEQUENCE [LARGE SCALE GENOMIC DNA]</scope>
</reference>
<proteinExistence type="predicted"/>
<evidence type="ECO:0000313" key="1">
    <source>
        <dbReference type="EMBL" id="KAJ0048328.1"/>
    </source>
</evidence>
<comment type="caution">
    <text evidence="1">The sequence shown here is derived from an EMBL/GenBank/DDBJ whole genome shotgun (WGS) entry which is preliminary data.</text>
</comment>